<dbReference type="AlphaFoldDB" id="A0A7L5C447"/>
<dbReference type="PANTHER" id="PTHR33445:SF1">
    <property type="entry name" value="ATP SYNTHASE SUBUNIT B"/>
    <property type="match status" value="1"/>
</dbReference>
<evidence type="ECO:0000256" key="13">
    <source>
        <dbReference type="HAMAP-Rule" id="MF_01398"/>
    </source>
</evidence>
<keyword evidence="13" id="KW-1003">Cell membrane</keyword>
<keyword evidence="17" id="KW-1185">Reference proteome</keyword>
<gene>
    <name evidence="13" type="primary">atpF</name>
    <name evidence="16" type="ORF">G5B40_17475</name>
</gene>
<proteinExistence type="inferred from homology"/>
<evidence type="ECO:0000256" key="14">
    <source>
        <dbReference type="RuleBase" id="RU003848"/>
    </source>
</evidence>
<feature type="coiled-coil region" evidence="15">
    <location>
        <begin position="40"/>
        <end position="125"/>
    </location>
</feature>
<evidence type="ECO:0000256" key="6">
    <source>
        <dbReference type="ARBA" id="ARBA00022989"/>
    </source>
</evidence>
<evidence type="ECO:0000256" key="7">
    <source>
        <dbReference type="ARBA" id="ARBA00023065"/>
    </source>
</evidence>
<keyword evidence="15" id="KW-0175">Coiled coil</keyword>
<sequence>MMGFFGDANLVVTLSTLLFVALLVYLKVPGKVGAMLDSRADRIRRELDDARRLREEAQTLLASYERKHKEVEAQAAEIVERARNEATRAAEQGKADLKASIARRLKAAEDQIASAEASAMKEVRDRAVTVAIKAAREVIAKKMTDKAGAEWIDASIRDVSAKLH</sequence>
<comment type="subunit">
    <text evidence="13">F-type ATPases have 2 components, F(1) - the catalytic core - and F(0) - the membrane proton channel. F(1) has five subunits: alpha(3), beta(3), gamma(1), delta(1), epsilon(1). F(0) has three main subunits: a(1), b(2) and c(10-14). The alpha and beta chains form an alternating ring which encloses part of the gamma chain. F(1) is attached to F(0) by a central stalk formed by the gamma and epsilon chains, while a peripheral stalk is formed by the delta and b chains.</text>
</comment>
<evidence type="ECO:0000256" key="1">
    <source>
        <dbReference type="ARBA" id="ARBA00005513"/>
    </source>
</evidence>
<organism evidence="16 17">
    <name type="scientific">Pikeienuella piscinae</name>
    <dbReference type="NCBI Taxonomy" id="2748098"/>
    <lineage>
        <taxon>Bacteria</taxon>
        <taxon>Pseudomonadati</taxon>
        <taxon>Pseudomonadota</taxon>
        <taxon>Alphaproteobacteria</taxon>
        <taxon>Rhodobacterales</taxon>
        <taxon>Paracoccaceae</taxon>
        <taxon>Pikeienuella</taxon>
    </lineage>
</organism>
<comment type="function">
    <text evidence="10 13">F(1)F(0) ATP synthase produces ATP from ADP in the presence of a proton or sodium gradient. F-type ATPases consist of two structural domains, F(1) containing the extramembraneous catalytic core and F(0) containing the membrane proton channel, linked together by a central stalk and a peripheral stalk. During catalysis, ATP synthesis in the catalytic domain of F(1) is coupled via a rotary mechanism of the central stalk subunits to proton translocation.</text>
</comment>
<protein>
    <recommendedName>
        <fullName evidence="13">ATP synthase subunit b</fullName>
    </recommendedName>
    <alternativeName>
        <fullName evidence="13">ATP synthase F(0) sector subunit b</fullName>
    </alternativeName>
    <alternativeName>
        <fullName evidence="13">ATPase subunit I</fullName>
    </alternativeName>
    <alternativeName>
        <fullName evidence="13">F-type ATPase subunit b</fullName>
        <shortName evidence="13">F-ATPase subunit b</shortName>
    </alternativeName>
</protein>
<dbReference type="RefSeq" id="WP_165101335.1">
    <property type="nucleotide sequence ID" value="NZ_CP049056.1"/>
</dbReference>
<dbReference type="Pfam" id="PF00430">
    <property type="entry name" value="ATP-synt_B"/>
    <property type="match status" value="1"/>
</dbReference>
<evidence type="ECO:0000256" key="4">
    <source>
        <dbReference type="ARBA" id="ARBA00022692"/>
    </source>
</evidence>
<dbReference type="GO" id="GO:0046933">
    <property type="term" value="F:proton-transporting ATP synthase activity, rotational mechanism"/>
    <property type="evidence" value="ECO:0007669"/>
    <property type="project" value="UniProtKB-UniRule"/>
</dbReference>
<dbReference type="GO" id="GO:0045259">
    <property type="term" value="C:proton-transporting ATP synthase complex"/>
    <property type="evidence" value="ECO:0007669"/>
    <property type="project" value="UniProtKB-KW"/>
</dbReference>
<evidence type="ECO:0000313" key="16">
    <source>
        <dbReference type="EMBL" id="QIE57074.1"/>
    </source>
</evidence>
<keyword evidence="4 13" id="KW-0812">Transmembrane</keyword>
<dbReference type="PANTHER" id="PTHR33445">
    <property type="entry name" value="ATP SYNTHASE SUBUNIT B', CHLOROPLASTIC"/>
    <property type="match status" value="1"/>
</dbReference>
<evidence type="ECO:0000313" key="17">
    <source>
        <dbReference type="Proteomes" id="UP000503336"/>
    </source>
</evidence>
<dbReference type="EMBL" id="CP049056">
    <property type="protein sequence ID" value="QIE57074.1"/>
    <property type="molecule type" value="Genomic_DNA"/>
</dbReference>
<reference evidence="16 17" key="1">
    <citation type="submission" date="2020-02" db="EMBL/GenBank/DDBJ databases">
        <title>complete genome sequence of Rhodobacteraceae bacterium.</title>
        <authorList>
            <person name="Park J."/>
            <person name="Kim Y.-S."/>
            <person name="Kim K.-H."/>
        </authorList>
    </citation>
    <scope>NUCLEOTIDE SEQUENCE [LARGE SCALE GENOMIC DNA]</scope>
    <source>
        <strain evidence="16 17">RR4-56</strain>
    </source>
</reference>
<evidence type="ECO:0000256" key="12">
    <source>
        <dbReference type="ARBA" id="ARBA00037847"/>
    </source>
</evidence>
<comment type="similarity">
    <text evidence="1 13 14">Belongs to the ATPase B chain family.</text>
</comment>
<evidence type="ECO:0000256" key="2">
    <source>
        <dbReference type="ARBA" id="ARBA00022448"/>
    </source>
</evidence>
<evidence type="ECO:0000256" key="5">
    <source>
        <dbReference type="ARBA" id="ARBA00022781"/>
    </source>
</evidence>
<dbReference type="GO" id="GO:0046961">
    <property type="term" value="F:proton-transporting ATPase activity, rotational mechanism"/>
    <property type="evidence" value="ECO:0007669"/>
    <property type="project" value="TreeGrafter"/>
</dbReference>
<dbReference type="GO" id="GO:0012505">
    <property type="term" value="C:endomembrane system"/>
    <property type="evidence" value="ECO:0007669"/>
    <property type="project" value="UniProtKB-SubCell"/>
</dbReference>
<evidence type="ECO:0000256" key="10">
    <source>
        <dbReference type="ARBA" id="ARBA00025198"/>
    </source>
</evidence>
<name>A0A7L5C447_9RHOB</name>
<keyword evidence="6 13" id="KW-1133">Transmembrane helix</keyword>
<keyword evidence="5 13" id="KW-0375">Hydrogen ion transport</keyword>
<dbReference type="HAMAP" id="MF_01398">
    <property type="entry name" value="ATP_synth_b_bprime"/>
    <property type="match status" value="1"/>
</dbReference>
<keyword evidence="8 13" id="KW-0472">Membrane</keyword>
<dbReference type="KEGG" id="hdh:G5B40_17475"/>
<dbReference type="CDD" id="cd06503">
    <property type="entry name" value="ATP-synt_Fo_b"/>
    <property type="match status" value="1"/>
</dbReference>
<dbReference type="InterPro" id="IPR002146">
    <property type="entry name" value="ATP_synth_b/b'su_bac/chlpt"/>
</dbReference>
<evidence type="ECO:0000256" key="3">
    <source>
        <dbReference type="ARBA" id="ARBA00022547"/>
    </source>
</evidence>
<evidence type="ECO:0000256" key="15">
    <source>
        <dbReference type="SAM" id="Coils"/>
    </source>
</evidence>
<keyword evidence="3 13" id="KW-0138">CF(0)</keyword>
<dbReference type="Proteomes" id="UP000503336">
    <property type="component" value="Chromosome"/>
</dbReference>
<evidence type="ECO:0000256" key="8">
    <source>
        <dbReference type="ARBA" id="ARBA00023136"/>
    </source>
</evidence>
<dbReference type="GO" id="GO:0005886">
    <property type="term" value="C:plasma membrane"/>
    <property type="evidence" value="ECO:0007669"/>
    <property type="project" value="UniProtKB-SubCell"/>
</dbReference>
<accession>A0A7L5C447</accession>
<dbReference type="InterPro" id="IPR050059">
    <property type="entry name" value="ATP_synthase_B_chain"/>
</dbReference>
<comment type="function">
    <text evidence="11">Component of the F(0) channel, it forms part of the peripheral stalk, linking F(1) to F(0). The b'-subunit is a diverged and duplicated form of b found in plants and photosynthetic bacteria.</text>
</comment>
<keyword evidence="9 13" id="KW-0066">ATP synthesis</keyword>
<evidence type="ECO:0000256" key="11">
    <source>
        <dbReference type="ARBA" id="ARBA00025614"/>
    </source>
</evidence>
<keyword evidence="7 13" id="KW-0406">Ion transport</keyword>
<comment type="subcellular location">
    <subcellularLocation>
        <location evidence="13">Cell membrane</location>
        <topology evidence="13">Single-pass membrane protein</topology>
    </subcellularLocation>
    <subcellularLocation>
        <location evidence="12">Endomembrane system</location>
        <topology evidence="12">Single-pass membrane protein</topology>
    </subcellularLocation>
</comment>
<evidence type="ECO:0000256" key="9">
    <source>
        <dbReference type="ARBA" id="ARBA00023310"/>
    </source>
</evidence>
<keyword evidence="2 13" id="KW-0813">Transport</keyword>